<comment type="caution">
    <text evidence="1">The sequence shown here is derived from an EMBL/GenBank/DDBJ whole genome shotgun (WGS) entry which is preliminary data.</text>
</comment>
<keyword evidence="2" id="KW-1185">Reference proteome</keyword>
<dbReference type="OrthoDB" id="2776971at2759"/>
<dbReference type="AlphaFoldDB" id="A0A1C7M5J1"/>
<evidence type="ECO:0000313" key="1">
    <source>
        <dbReference type="EMBL" id="OBZ72181.1"/>
    </source>
</evidence>
<evidence type="ECO:0000313" key="2">
    <source>
        <dbReference type="Proteomes" id="UP000092993"/>
    </source>
</evidence>
<dbReference type="EMBL" id="LUGG01000009">
    <property type="protein sequence ID" value="OBZ72181.1"/>
    <property type="molecule type" value="Genomic_DNA"/>
</dbReference>
<protein>
    <submittedName>
        <fullName evidence="1">Uncharacterized protein</fullName>
    </submittedName>
</protein>
<accession>A0A1C7M5J1</accession>
<gene>
    <name evidence="1" type="ORF">A0H81_07835</name>
</gene>
<dbReference type="Proteomes" id="UP000092993">
    <property type="component" value="Unassembled WGS sequence"/>
</dbReference>
<proteinExistence type="predicted"/>
<organism evidence="1 2">
    <name type="scientific">Grifola frondosa</name>
    <name type="common">Maitake</name>
    <name type="synonym">Polyporus frondosus</name>
    <dbReference type="NCBI Taxonomy" id="5627"/>
    <lineage>
        <taxon>Eukaryota</taxon>
        <taxon>Fungi</taxon>
        <taxon>Dikarya</taxon>
        <taxon>Basidiomycota</taxon>
        <taxon>Agaricomycotina</taxon>
        <taxon>Agaricomycetes</taxon>
        <taxon>Polyporales</taxon>
        <taxon>Grifolaceae</taxon>
        <taxon>Grifola</taxon>
    </lineage>
</organism>
<reference evidence="1 2" key="1">
    <citation type="submission" date="2016-03" db="EMBL/GenBank/DDBJ databases">
        <title>Whole genome sequencing of Grifola frondosa 9006-11.</title>
        <authorList>
            <person name="Min B."/>
            <person name="Park H."/>
            <person name="Kim J.-G."/>
            <person name="Cho H."/>
            <person name="Oh Y.-L."/>
            <person name="Kong W.-S."/>
            <person name="Choi I.-G."/>
        </authorList>
    </citation>
    <scope>NUCLEOTIDE SEQUENCE [LARGE SCALE GENOMIC DNA]</scope>
    <source>
        <strain evidence="1 2">9006-11</strain>
    </source>
</reference>
<name>A0A1C7M5J1_GRIFR</name>
<sequence>MSSNCDSPKPLCPCKLELNCAQAHDNRDYVYRLRLNSTPSQWSTPLDCKYLLRPLETFYRPSGIDPVILWGEWAMLYYGVPISDNHMHLVVPDDQLKTAYEVLLAAGYKDPGHPLIPTVNTLDPNVHWEQLGCPAHRIAGDLAIGKTTLGVLIQNYCAAVSTFDDANPGSFE</sequence>